<reference evidence="2" key="1">
    <citation type="journal article" date="2023" name="PhytoFront">
        <title>Draft Genome Resources of Seven Strains of Tilletia horrida, Causal Agent of Kernel Smut of Rice.</title>
        <authorList>
            <person name="Khanal S."/>
            <person name="Antony Babu S."/>
            <person name="Zhou X.G."/>
        </authorList>
    </citation>
    <scope>NUCLEOTIDE SEQUENCE</scope>
    <source>
        <strain evidence="2">TX6</strain>
    </source>
</reference>
<dbReference type="PANTHER" id="PTHR19959">
    <property type="entry name" value="KINESIN LIGHT CHAIN"/>
    <property type="match status" value="1"/>
</dbReference>
<sequence length="831" mass="93371">MSHLQASKANNVAGTSVHRSDSTASGSALPTYEAVTTELGELNVSGDHDALPTFVESYNQILAMVPNSGPVLKDSVFRLSQALAVIQHLTDFTEEAQLFTVKAKHAFQHLISLQGEAGCQIRPGTHFAALIEPILNSVNSFHHAFDSYYRMNKLLRGMRKSTLKKQIQEWATEIQRAMQRLTARDTLLKMLKDDSPMHQATTVTPSSTKATPSKRVAQSPAQREAARSILHHEISAGLNKMKATLEAEIKRRDGRIPPDDDGQGDGQDDLFTPDADDRYGEKSREARSSQRLPSLDSRDLPPPYYENSSQPNSAEGGDQDPDPAHQALKVLTQLCIARDLIRPAEHVDQMRKLSDLLYECNLLQLVLQVDQYTVAIRRHREGSGHASNRTELSSALVHLGWSLSAAKRHQEAMACSTEALEITRFLTKLKPDTYDLSLARALNGLAYTHKAVGQTHKAVEESAEAVTLFREVYRKHPREHNSEAAQLELADLLSHHCSTLDKAGHRDDALAISEESLSKYRTLYQANPARLRTKFARRLDDHGKLLRHSKRHLEAVDAIEEAVTLYQDLYRAQPLVYEDDLANTSVRQYKYLTQVERHDEAAAAIGKALALYRSMHKRQPAKYKDNLVSTFYHHFSSLEAAGLDDEADEATEECIEFYRALYHRQPEQYEDNFAEALNAYAWRLVRTGGAQEALPYSQESVQLYRAAKANHRKLYRPDNFAASLDTYALCLYKTGRYTEAVSPAEEALSIFRAWVAKENRRELERDLLATIVGTHGKILAAVGRLDDARTALGEARELYLEERAAGESRPDRYRKELQEIADVEEKIGGRS</sequence>
<feature type="compositionally biased region" description="Polar residues" evidence="1">
    <location>
        <begin position="1"/>
        <end position="14"/>
    </location>
</feature>
<dbReference type="Gene3D" id="1.25.40.10">
    <property type="entry name" value="Tetratricopeptide repeat domain"/>
    <property type="match status" value="3"/>
</dbReference>
<evidence type="ECO:0000313" key="2">
    <source>
        <dbReference type="EMBL" id="KAK0548461.1"/>
    </source>
</evidence>
<evidence type="ECO:0000256" key="1">
    <source>
        <dbReference type="SAM" id="MobiDB-lite"/>
    </source>
</evidence>
<protein>
    <recommendedName>
        <fullName evidence="4">TPR-like protein</fullName>
    </recommendedName>
</protein>
<organism evidence="2 3">
    <name type="scientific">Tilletia horrida</name>
    <dbReference type="NCBI Taxonomy" id="155126"/>
    <lineage>
        <taxon>Eukaryota</taxon>
        <taxon>Fungi</taxon>
        <taxon>Dikarya</taxon>
        <taxon>Basidiomycota</taxon>
        <taxon>Ustilaginomycotina</taxon>
        <taxon>Exobasidiomycetes</taxon>
        <taxon>Tilletiales</taxon>
        <taxon>Tilletiaceae</taxon>
        <taxon>Tilletia</taxon>
    </lineage>
</organism>
<dbReference type="Proteomes" id="UP001176517">
    <property type="component" value="Unassembled WGS sequence"/>
</dbReference>
<dbReference type="AlphaFoldDB" id="A0AAN6JR36"/>
<dbReference type="EMBL" id="JAPDMZ010000135">
    <property type="protein sequence ID" value="KAK0548461.1"/>
    <property type="molecule type" value="Genomic_DNA"/>
</dbReference>
<feature type="compositionally biased region" description="Basic and acidic residues" evidence="1">
    <location>
        <begin position="275"/>
        <end position="288"/>
    </location>
</feature>
<evidence type="ECO:0008006" key="4">
    <source>
        <dbReference type="Google" id="ProtNLM"/>
    </source>
</evidence>
<keyword evidence="3" id="KW-1185">Reference proteome</keyword>
<dbReference type="InterPro" id="IPR011990">
    <property type="entry name" value="TPR-like_helical_dom_sf"/>
</dbReference>
<feature type="region of interest" description="Disordered" evidence="1">
    <location>
        <begin position="250"/>
        <end position="324"/>
    </location>
</feature>
<comment type="caution">
    <text evidence="2">The sequence shown here is derived from an EMBL/GenBank/DDBJ whole genome shotgun (WGS) entry which is preliminary data.</text>
</comment>
<feature type="region of interest" description="Disordered" evidence="1">
    <location>
        <begin position="193"/>
        <end position="225"/>
    </location>
</feature>
<feature type="compositionally biased region" description="Polar residues" evidence="1">
    <location>
        <begin position="198"/>
        <end position="211"/>
    </location>
</feature>
<dbReference type="PANTHER" id="PTHR19959:SF119">
    <property type="entry name" value="FUNGAL LIPASE-LIKE DOMAIN-CONTAINING PROTEIN"/>
    <property type="match status" value="1"/>
</dbReference>
<feature type="region of interest" description="Disordered" evidence="1">
    <location>
        <begin position="1"/>
        <end position="28"/>
    </location>
</feature>
<feature type="compositionally biased region" description="Acidic residues" evidence="1">
    <location>
        <begin position="259"/>
        <end position="268"/>
    </location>
</feature>
<name>A0AAN6JR36_9BASI</name>
<evidence type="ECO:0000313" key="3">
    <source>
        <dbReference type="Proteomes" id="UP001176517"/>
    </source>
</evidence>
<gene>
    <name evidence="2" type="ORF">OC846_004472</name>
</gene>
<dbReference type="SUPFAM" id="SSF48452">
    <property type="entry name" value="TPR-like"/>
    <property type="match status" value="2"/>
</dbReference>
<proteinExistence type="predicted"/>
<accession>A0AAN6JR36</accession>